<dbReference type="Pfam" id="PF09931">
    <property type="entry name" value="Phage_phiJL001_Gp84_N"/>
    <property type="match status" value="1"/>
</dbReference>
<dbReference type="AlphaFoldDB" id="A0A0J1HD55"/>
<reference evidence="2 3" key="1">
    <citation type="submission" date="2015-05" db="EMBL/GenBank/DDBJ databases">
        <title>Photobacterium galathea sp. nov.</title>
        <authorList>
            <person name="Machado H."/>
            <person name="Gram L."/>
        </authorList>
    </citation>
    <scope>NUCLEOTIDE SEQUENCE [LARGE SCALE GENOMIC DNA]</scope>
    <source>
        <strain evidence="2 3">CGMCC 1.12159</strain>
    </source>
</reference>
<organism evidence="2 3">
    <name type="scientific">Photobacterium aquae</name>
    <dbReference type="NCBI Taxonomy" id="1195763"/>
    <lineage>
        <taxon>Bacteria</taxon>
        <taxon>Pseudomonadati</taxon>
        <taxon>Pseudomonadota</taxon>
        <taxon>Gammaproteobacteria</taxon>
        <taxon>Vibrionales</taxon>
        <taxon>Vibrionaceae</taxon>
        <taxon>Photobacterium</taxon>
    </lineage>
</organism>
<name>A0A0J1HD55_9GAMM</name>
<gene>
    <name evidence="2" type="ORF">ABT56_00305</name>
</gene>
<proteinExistence type="predicted"/>
<evidence type="ECO:0000313" key="2">
    <source>
        <dbReference type="EMBL" id="KLV09566.1"/>
    </source>
</evidence>
<keyword evidence="3" id="KW-1185">Reference proteome</keyword>
<feature type="domain" description="Bacteriophage phiJL001 Gp84 C-terminal" evidence="1">
    <location>
        <begin position="184"/>
        <end position="239"/>
    </location>
</feature>
<dbReference type="STRING" id="1195763.ABT56_00305"/>
<dbReference type="InterPro" id="IPR018964">
    <property type="entry name" value="Phage_phiJL001_Gp84_C"/>
</dbReference>
<accession>A0A0J1HD55</accession>
<dbReference type="Pfam" id="PF09356">
    <property type="entry name" value="Phage_BR0599"/>
    <property type="match status" value="1"/>
</dbReference>
<dbReference type="PATRIC" id="fig|1195763.3.peg.67"/>
<dbReference type="Proteomes" id="UP000036097">
    <property type="component" value="Unassembled WGS sequence"/>
</dbReference>
<sequence>MVLELYQIELRDEVWRYTSCQRDVLANGYHWQSHVIDRDASIEQSDDPLRADTEFRVEAGSELANLALNPPLNTAPKVTIYRSEDGGRTVYAVFAGRLMAGVWDEGFVTVELEAVHTELQVTGLNETIAPQCRYELGSRKCGVREVARDITIQAVDGCQVVISEPVPVEYAFGYLKQGGTYYFIDQQPDGVTLVLLHPARLAVGTAAQITRGCDRSLATCFRRFNNAFNFGGAVNLPTKNPYVGDPIDR</sequence>
<dbReference type="EMBL" id="LDOT01000001">
    <property type="protein sequence ID" value="KLV09566.1"/>
    <property type="molecule type" value="Genomic_DNA"/>
</dbReference>
<dbReference type="OrthoDB" id="6872689at2"/>
<evidence type="ECO:0000313" key="3">
    <source>
        <dbReference type="Proteomes" id="UP000036097"/>
    </source>
</evidence>
<comment type="caution">
    <text evidence="2">The sequence shown here is derived from an EMBL/GenBank/DDBJ whole genome shotgun (WGS) entry which is preliminary data.</text>
</comment>
<evidence type="ECO:0000259" key="1">
    <source>
        <dbReference type="Pfam" id="PF09356"/>
    </source>
</evidence>
<protein>
    <recommendedName>
        <fullName evidence="1">Bacteriophage phiJL001 Gp84 C-terminal domain-containing protein</fullName>
    </recommendedName>
</protein>